<dbReference type="Gene3D" id="3.90.1480.20">
    <property type="entry name" value="Glycosyl transferase family 29"/>
    <property type="match status" value="1"/>
</dbReference>
<dbReference type="RefSeq" id="WP_176353292.1">
    <property type="nucleotide sequence ID" value="NZ_JABWDU010000002.1"/>
</dbReference>
<accession>A0A7Y6UNI4</accession>
<evidence type="ECO:0000313" key="1">
    <source>
        <dbReference type="EMBL" id="NVD39648.1"/>
    </source>
</evidence>
<organism evidence="1 2">
    <name type="scientific">Ensifer oleiphilus</name>
    <dbReference type="NCBI Taxonomy" id="2742698"/>
    <lineage>
        <taxon>Bacteria</taxon>
        <taxon>Pseudomonadati</taxon>
        <taxon>Pseudomonadota</taxon>
        <taxon>Alphaproteobacteria</taxon>
        <taxon>Hyphomicrobiales</taxon>
        <taxon>Rhizobiaceae</taxon>
        <taxon>Sinorhizobium/Ensifer group</taxon>
        <taxon>Ensifer</taxon>
    </lineage>
</organism>
<proteinExistence type="predicted"/>
<evidence type="ECO:0000313" key="2">
    <source>
        <dbReference type="Proteomes" id="UP000520198"/>
    </source>
</evidence>
<gene>
    <name evidence="1" type="ORF">HT585_12325</name>
</gene>
<dbReference type="AlphaFoldDB" id="A0A7Y6UNI4"/>
<reference evidence="1 2" key="1">
    <citation type="submission" date="2020-06" db="EMBL/GenBank/DDBJ databases">
        <authorList>
            <person name="Grouzdev D.S."/>
        </authorList>
    </citation>
    <scope>NUCLEOTIDE SEQUENCE [LARGE SCALE GENOMIC DNA]</scope>
    <source>
        <strain evidence="1 2">HO-A22</strain>
    </source>
</reference>
<keyword evidence="2" id="KW-1185">Reference proteome</keyword>
<dbReference type="EMBL" id="JABWDU010000002">
    <property type="protein sequence ID" value="NVD39648.1"/>
    <property type="molecule type" value="Genomic_DNA"/>
</dbReference>
<dbReference type="Proteomes" id="UP000520198">
    <property type="component" value="Unassembled WGS sequence"/>
</dbReference>
<sequence length="215" mass="22935">MMTGRTIMIVGNGDVPKGAAATIDAADVVIRFNDCRSVGTGGTKTDIIAVCNTGRPALAMLGGGRWKNSAAVRQTREIWSVRSGEKFAGMRAELAETHPDLDDFCDDYTAGFESFTMATGRAHRIVSIAVHEQLDRDLARFSPSPYVVPSSGMVVIADVIAGFASADDHIVIAGFGHVGWALHPFGAERRYVEALVAEGRLRRLSHSSSDLSQGA</sequence>
<dbReference type="InterPro" id="IPR038578">
    <property type="entry name" value="GT29-like_sf"/>
</dbReference>
<name>A0A7Y6UNI4_9HYPH</name>
<protein>
    <submittedName>
        <fullName evidence="1">Urease operon accessory protein</fullName>
    </submittedName>
</protein>
<comment type="caution">
    <text evidence="1">The sequence shown here is derived from an EMBL/GenBank/DDBJ whole genome shotgun (WGS) entry which is preliminary data.</text>
</comment>